<name>A0ABP0E9N4_9ASCO</name>
<accession>A0ABP0E9N4</accession>
<sequence length="106" mass="11077">MGSCVSVPKEDSSNVTKASSSGRYTKTNQKLGSSQPLRESPNVGSNSVSGGGKRLGASTETDGSISAREAVARAAEERYSKHQANLQSSSQKLKTMAGKSREEKGL</sequence>
<feature type="region of interest" description="Disordered" evidence="1">
    <location>
        <begin position="1"/>
        <end position="106"/>
    </location>
</feature>
<organism evidence="2 3">
    <name type="scientific">[Candida] anglica</name>
    <dbReference type="NCBI Taxonomy" id="148631"/>
    <lineage>
        <taxon>Eukaryota</taxon>
        <taxon>Fungi</taxon>
        <taxon>Dikarya</taxon>
        <taxon>Ascomycota</taxon>
        <taxon>Saccharomycotina</taxon>
        <taxon>Pichiomycetes</taxon>
        <taxon>Debaryomycetaceae</taxon>
        <taxon>Kurtzmaniella</taxon>
    </lineage>
</organism>
<evidence type="ECO:0000313" key="2">
    <source>
        <dbReference type="EMBL" id="CAK7901220.1"/>
    </source>
</evidence>
<evidence type="ECO:0000313" key="3">
    <source>
        <dbReference type="Proteomes" id="UP001497600"/>
    </source>
</evidence>
<feature type="compositionally biased region" description="Polar residues" evidence="1">
    <location>
        <begin position="13"/>
        <end position="37"/>
    </location>
</feature>
<evidence type="ECO:0000256" key="1">
    <source>
        <dbReference type="SAM" id="MobiDB-lite"/>
    </source>
</evidence>
<protein>
    <submittedName>
        <fullName evidence="2">Uncharacterized protein</fullName>
    </submittedName>
</protein>
<dbReference type="Proteomes" id="UP001497600">
    <property type="component" value="Chromosome C"/>
</dbReference>
<feature type="compositionally biased region" description="Polar residues" evidence="1">
    <location>
        <begin position="82"/>
        <end position="93"/>
    </location>
</feature>
<keyword evidence="3" id="KW-1185">Reference proteome</keyword>
<gene>
    <name evidence="2" type="ORF">CAAN4_C10990</name>
</gene>
<feature type="compositionally biased region" description="Basic and acidic residues" evidence="1">
    <location>
        <begin position="70"/>
        <end position="80"/>
    </location>
</feature>
<dbReference type="EMBL" id="OZ004255">
    <property type="protein sequence ID" value="CAK7901220.1"/>
    <property type="molecule type" value="Genomic_DNA"/>
</dbReference>
<proteinExistence type="predicted"/>
<reference evidence="2 3" key="1">
    <citation type="submission" date="2024-01" db="EMBL/GenBank/DDBJ databases">
        <authorList>
            <consortium name="Genoscope - CEA"/>
            <person name="William W."/>
        </authorList>
    </citation>
    <scope>NUCLEOTIDE SEQUENCE [LARGE SCALE GENOMIC DNA]</scope>
    <source>
        <strain evidence="2 3">29B2s-10</strain>
    </source>
</reference>